<reference evidence="2 3" key="1">
    <citation type="submission" date="2019-12" db="EMBL/GenBank/DDBJ databases">
        <title>Sporaefaciens musculi gen. nov., sp. nov., a novel bacterium isolated from the caecum of an obese mouse.</title>
        <authorList>
            <person name="Rasmussen T.S."/>
            <person name="Streidl T."/>
            <person name="Hitch T.C.A."/>
            <person name="Wortmann E."/>
            <person name="Deptula P."/>
            <person name="Hansen M."/>
            <person name="Nielsen D.S."/>
            <person name="Clavel T."/>
            <person name="Vogensen F.K."/>
        </authorList>
    </citation>
    <scope>NUCLEOTIDE SEQUENCE [LARGE SCALE GENOMIC DNA]</scope>
    <source>
        <strain evidence="2 3">WCA-9-b2</strain>
        <plasmid evidence="2">unnamed</plasmid>
    </source>
</reference>
<gene>
    <name evidence="2" type="ORF">GN277_28945</name>
</gene>
<evidence type="ECO:0000259" key="1">
    <source>
        <dbReference type="Pfam" id="PF12965"/>
    </source>
</evidence>
<dbReference type="InterPro" id="IPR024385">
    <property type="entry name" value="DUF3854"/>
</dbReference>
<organism evidence="2 3">
    <name type="scientific">Sporofaciens musculi</name>
    <dbReference type="NCBI Taxonomy" id="2681861"/>
    <lineage>
        <taxon>Bacteria</taxon>
        <taxon>Bacillati</taxon>
        <taxon>Bacillota</taxon>
        <taxon>Clostridia</taxon>
        <taxon>Lachnospirales</taxon>
        <taxon>Lachnospiraceae</taxon>
        <taxon>Sporofaciens</taxon>
    </lineage>
</organism>
<protein>
    <submittedName>
        <fullName evidence="2">DUF3854 domain-containing protein</fullName>
    </submittedName>
</protein>
<name>A0A7X3MMP3_9FIRM</name>
<feature type="domain" description="DUF3854" evidence="1">
    <location>
        <begin position="282"/>
        <end position="386"/>
    </location>
</feature>
<dbReference type="Proteomes" id="UP000460412">
    <property type="component" value="Unassembled WGS sequence"/>
</dbReference>
<dbReference type="AlphaFoldDB" id="A0A7X3MMP3"/>
<keyword evidence="3" id="KW-1185">Reference proteome</keyword>
<dbReference type="EMBL" id="WUQX01000003">
    <property type="protein sequence ID" value="MXP79184.1"/>
    <property type="molecule type" value="Genomic_DNA"/>
</dbReference>
<proteinExistence type="predicted"/>
<evidence type="ECO:0000313" key="2">
    <source>
        <dbReference type="EMBL" id="MXP79184.1"/>
    </source>
</evidence>
<geneLocation type="plasmid" evidence="2">
    <name>unnamed</name>
</geneLocation>
<dbReference type="RefSeq" id="WP_159757899.1">
    <property type="nucleotide sequence ID" value="NZ_WUQX01000003.1"/>
</dbReference>
<keyword evidence="2" id="KW-0614">Plasmid</keyword>
<accession>A0A7X3MMP3</accession>
<evidence type="ECO:0000313" key="3">
    <source>
        <dbReference type="Proteomes" id="UP000460412"/>
    </source>
</evidence>
<dbReference type="Pfam" id="PF12965">
    <property type="entry name" value="DUF3854"/>
    <property type="match status" value="1"/>
</dbReference>
<sequence length="396" mass="44962">MGTFRNVSKAEPCPICGKSDWCSILIPDNVAYPGQLLYVCRRIHSPEAQSPVNGKTYYYIKELPDSSCLYSDIEKRGRVSEKSFGYTYRPAQEAPAPPADYGTIPLPNNDLDLIYTDFMNLLCLSKKHYAGLRSERWPKDLIRDSFIRSLSFPRKFDSVKGFYSDHVERHRICQLLLKKHKTLKGVPGFYQEADLQWTFTGHPGMLIPIYDTDGMLYRIRLRLDHPGKDEKGKEKDKYKNFSSFYPSKDSNNILSNEYLNGCRAGSHIGFYFHPSTDDPGVCYITEGEKKAIVANYFLRCIVISLPGVNSHAKLTKTDKSGRSVLDFLKTLGCKSAVVAYDADKNVNEHVHRHEKKLVALLKNHSFHTYIGSWNPGFGKGLDDILVLGVKPQVFPV</sequence>
<comment type="caution">
    <text evidence="2">The sequence shown here is derived from an EMBL/GenBank/DDBJ whole genome shotgun (WGS) entry which is preliminary data.</text>
</comment>